<evidence type="ECO:0000313" key="2">
    <source>
        <dbReference type="Proteomes" id="UP000249986"/>
    </source>
</evidence>
<dbReference type="Proteomes" id="UP000249986">
    <property type="component" value="Unassembled WGS sequence"/>
</dbReference>
<organism evidence="1 2">
    <name type="scientific">Clostridium perfringens</name>
    <dbReference type="NCBI Taxonomy" id="1502"/>
    <lineage>
        <taxon>Bacteria</taxon>
        <taxon>Bacillati</taxon>
        <taxon>Bacillota</taxon>
        <taxon>Clostridia</taxon>
        <taxon>Eubacteriales</taxon>
        <taxon>Clostridiaceae</taxon>
        <taxon>Clostridium</taxon>
    </lineage>
</organism>
<evidence type="ECO:0000313" key="1">
    <source>
        <dbReference type="EMBL" id="SQB57842.1"/>
    </source>
</evidence>
<dbReference type="AlphaFoldDB" id="A0A2X2XQ37"/>
<dbReference type="EMBL" id="UAWG01000001">
    <property type="protein sequence ID" value="SQB57842.1"/>
    <property type="molecule type" value="Genomic_DNA"/>
</dbReference>
<reference evidence="1 2" key="1">
    <citation type="submission" date="2018-06" db="EMBL/GenBank/DDBJ databases">
        <authorList>
            <consortium name="Pathogen Informatics"/>
            <person name="Doyle S."/>
        </authorList>
    </citation>
    <scope>NUCLEOTIDE SEQUENCE [LARGE SCALE GENOMIC DNA]</scope>
    <source>
        <strain evidence="1 2">NCTC10719</strain>
    </source>
</reference>
<protein>
    <submittedName>
        <fullName evidence="1">Gluconate permease</fullName>
    </submittedName>
</protein>
<name>A0A2X2XQ37_CLOPF</name>
<sequence length="33" mass="3768">MDMKERLKLIPYESLVGLTMTIVSTIIFGIILK</sequence>
<gene>
    <name evidence="1" type="ORF">NCTC10719_00436</name>
</gene>
<accession>A0A2X2XQ37</accession>
<proteinExistence type="predicted"/>